<keyword evidence="8" id="KW-1185">Reference proteome</keyword>
<feature type="compositionally biased region" description="Polar residues" evidence="5">
    <location>
        <begin position="357"/>
        <end position="371"/>
    </location>
</feature>
<accession>T1HHB8</accession>
<feature type="compositionally biased region" description="Polar residues" evidence="5">
    <location>
        <begin position="177"/>
        <end position="187"/>
    </location>
</feature>
<keyword evidence="3 4" id="KW-0539">Nucleus</keyword>
<feature type="compositionally biased region" description="Low complexity" evidence="5">
    <location>
        <begin position="1138"/>
        <end position="1153"/>
    </location>
</feature>
<dbReference type="STRING" id="13249.T1HHB8"/>
<feature type="compositionally biased region" description="Gly residues" evidence="5">
    <location>
        <begin position="153"/>
        <end position="163"/>
    </location>
</feature>
<dbReference type="PANTHER" id="PTHR12346">
    <property type="entry name" value="SIN3B-RELATED"/>
    <property type="match status" value="1"/>
</dbReference>
<dbReference type="EMBL" id="ACPB03015094">
    <property type="status" value="NOT_ANNOTATED_CDS"/>
    <property type="molecule type" value="Genomic_DNA"/>
</dbReference>
<keyword evidence="2" id="KW-0678">Repressor</keyword>
<organism evidence="7 8">
    <name type="scientific">Rhodnius prolixus</name>
    <name type="common">Triatomid bug</name>
    <dbReference type="NCBI Taxonomy" id="13249"/>
    <lineage>
        <taxon>Eukaryota</taxon>
        <taxon>Metazoa</taxon>
        <taxon>Ecdysozoa</taxon>
        <taxon>Arthropoda</taxon>
        <taxon>Hexapoda</taxon>
        <taxon>Insecta</taxon>
        <taxon>Pterygota</taxon>
        <taxon>Neoptera</taxon>
        <taxon>Paraneoptera</taxon>
        <taxon>Hemiptera</taxon>
        <taxon>Heteroptera</taxon>
        <taxon>Panheteroptera</taxon>
        <taxon>Cimicomorpha</taxon>
        <taxon>Reduviidae</taxon>
        <taxon>Triatominae</taxon>
        <taxon>Rhodnius</taxon>
    </lineage>
</organism>
<dbReference type="PANTHER" id="PTHR12346:SF0">
    <property type="entry name" value="SIN3A, ISOFORM G"/>
    <property type="match status" value="1"/>
</dbReference>
<evidence type="ECO:0000256" key="2">
    <source>
        <dbReference type="ARBA" id="ARBA00022491"/>
    </source>
</evidence>
<dbReference type="Pfam" id="PF16879">
    <property type="entry name" value="Sin3a_C"/>
    <property type="match status" value="1"/>
</dbReference>
<dbReference type="eggNOG" id="KOG4204">
    <property type="taxonomic scope" value="Eukaryota"/>
</dbReference>
<dbReference type="PROSITE" id="PS51477">
    <property type="entry name" value="PAH"/>
    <property type="match status" value="2"/>
</dbReference>
<sequence length="1166" mass="130631">GAGGAPQFQRLKVEDALSYLDQVKYKFNSQPKVYNDFLEIMKEFKSQCIDTPGVIARVSHLFKGYPELISGFNTFLPPGYKIEVQANDTGYSLQVSVSNPLGHHTMTEIPPLTPTQPQSVVVTNQQNKAPSSVFSALVSAGSIHVKGNDRGSSSGGTGSGGLVGTVPGSGTAVPISQGPSVANSRITSNNSGPPPGSGPASQPVEFNHAINYVNKIKNRFQGQPDKYKKFLEILHTYQKEQRNVKVSFHLLMRGEGGGSGGGGKHLTEAEVYSQVAQLFENHDDLLMEFGQFLPDATSHNSLSLANLVSFVYIQNLLKIQKFKIKQKYFPCSILLTSSKMNDRKGSTMSMKYPSGRGNESSRVIGTNSNELRGNDGLTKGSPPGGSSERVRDLNNVKANKNFLYNKNLKKISSAESTIFSLEGYDNLPTTHPKPHEFYFEHCRKLQIRNFGRVVKLGHLSPLFSFYYRFIKRQLRNPQAYENLLRCCHLFNLEIISRCELLCLITPLLSRCPDVLAWFKDMLGRGDTGLTSGGGGGNSATYKIIHFFVVNANRMSSFYIQMSKRYLFSVDGALSDAITVQSYISLCRRIGASYCALPKHVPPPKCSGRNFLCKQVLNDTWVSFPTWSEDSTFVTSRKTQYEEYIYRCEDERFELDLVIESNAATIRILEGVQKKMSRMAPEELTKFRLDDTLGGSSPTIHIRAIKRIYGEKATDIIDGLKKNPSVAVPIVLKRLKGKEIEWRQAQKGFNKTWREQNEKFYLKSLDHQGINFKQNDLKALRSKSLINEIELAYDERNESEEGKNGPHMMFTYCDRSVLDDAANLLIYHVKRQTTIHKQDKTRIKQLLRQFLPDLFHHPRQELSDDERDSTDEKIEVDGGGLSKESNGPTNSNSVPPSNNKNDSTMASRSHAGASSNETTCNTNSDSSKVKQENVNDRDDEYTLFYGNNSWYLFLRLHQILCERLAKMLERSVKISEEEAANSINRKESTAVALRLKPNEHCQDCYAVMLDMVKSVLDCSMDPTTYEDTLRNMFGIHAYVGFTLDRIVTYAVRQLQQLVTEETCVECYRLHTKYRLKGGAGGTCNGSASRQSAESGYLRAATTVLAGDNCYKIYIYKEDCKVTVELLDSENEEEETEKGNSLQNNAQESAAQSAAAKWDEYIDSISAN</sequence>
<dbReference type="Gene3D" id="1.20.1160.11">
    <property type="entry name" value="Paired amphipathic helix"/>
    <property type="match status" value="3"/>
</dbReference>
<dbReference type="OMA" id="ANTWCIF"/>
<dbReference type="VEuPathDB" id="VectorBase:RPRC003441"/>
<reference evidence="7" key="1">
    <citation type="submission" date="2015-05" db="UniProtKB">
        <authorList>
            <consortium name="EnsemblMetazoa"/>
        </authorList>
    </citation>
    <scope>IDENTIFICATION</scope>
</reference>
<feature type="domain" description="Histone deacetylase interacting" evidence="6">
    <location>
        <begin position="585"/>
        <end position="685"/>
    </location>
</feature>
<dbReference type="FunFam" id="1.20.1160.11:FF:000001">
    <property type="entry name" value="Paired amphipathic helix protein Sin3"/>
    <property type="match status" value="1"/>
</dbReference>
<feature type="region of interest" description="Disordered" evidence="5">
    <location>
        <begin position="145"/>
        <end position="204"/>
    </location>
</feature>
<dbReference type="GO" id="GO:0000122">
    <property type="term" value="P:negative regulation of transcription by RNA polymerase II"/>
    <property type="evidence" value="ECO:0007669"/>
    <property type="project" value="TreeGrafter"/>
</dbReference>
<evidence type="ECO:0000313" key="8">
    <source>
        <dbReference type="Proteomes" id="UP000015103"/>
    </source>
</evidence>
<dbReference type="InterPro" id="IPR039774">
    <property type="entry name" value="Sin3-like"/>
</dbReference>
<dbReference type="FunCoup" id="T1HHB8">
    <property type="interactions" value="1306"/>
</dbReference>
<name>T1HHB8_RHOPR</name>
<dbReference type="GO" id="GO:0003714">
    <property type="term" value="F:transcription corepressor activity"/>
    <property type="evidence" value="ECO:0007669"/>
    <property type="project" value="InterPro"/>
</dbReference>
<dbReference type="EnsemblMetazoa" id="RPRC003441-RA">
    <property type="protein sequence ID" value="RPRC003441-PA"/>
    <property type="gene ID" value="RPRC003441"/>
</dbReference>
<evidence type="ECO:0000256" key="4">
    <source>
        <dbReference type="PROSITE-ProRule" id="PRU00810"/>
    </source>
</evidence>
<dbReference type="InParanoid" id="T1HHB8"/>
<proteinExistence type="predicted"/>
<evidence type="ECO:0000256" key="3">
    <source>
        <dbReference type="ARBA" id="ARBA00023242"/>
    </source>
</evidence>
<dbReference type="InterPro" id="IPR031693">
    <property type="entry name" value="Sin3_C"/>
</dbReference>
<dbReference type="AlphaFoldDB" id="T1HHB8"/>
<feature type="region of interest" description="Disordered" evidence="5">
    <location>
        <begin position="344"/>
        <end position="390"/>
    </location>
</feature>
<dbReference type="InterPro" id="IPR036600">
    <property type="entry name" value="PAH_sf"/>
</dbReference>
<evidence type="ECO:0000313" key="7">
    <source>
        <dbReference type="EnsemblMetazoa" id="RPRC003441-PA"/>
    </source>
</evidence>
<feature type="region of interest" description="Disordered" evidence="5">
    <location>
        <begin position="856"/>
        <end position="932"/>
    </location>
</feature>
<dbReference type="EMBL" id="ACPB03015093">
    <property type="status" value="NOT_ANNOTATED_CDS"/>
    <property type="molecule type" value="Genomic_DNA"/>
</dbReference>
<protein>
    <submittedName>
        <fullName evidence="7">HDAC_interact domain-containing protein</fullName>
    </submittedName>
</protein>
<evidence type="ECO:0000256" key="5">
    <source>
        <dbReference type="SAM" id="MobiDB-lite"/>
    </source>
</evidence>
<dbReference type="SUPFAM" id="SSF47762">
    <property type="entry name" value="PAH2 domain"/>
    <property type="match status" value="3"/>
</dbReference>
<dbReference type="HOGENOM" id="CLU_001360_0_0_1"/>
<feature type="compositionally biased region" description="Low complexity" evidence="5">
    <location>
        <begin position="884"/>
        <end position="902"/>
    </location>
</feature>
<comment type="subcellular location">
    <subcellularLocation>
        <location evidence="1 4">Nucleus</location>
    </subcellularLocation>
</comment>
<dbReference type="FunFam" id="1.20.1160.11:FF:000004">
    <property type="entry name" value="Paired amphipathic helix protein Sin3a"/>
    <property type="match status" value="1"/>
</dbReference>
<dbReference type="SMART" id="SM00761">
    <property type="entry name" value="HDAC_interact"/>
    <property type="match status" value="1"/>
</dbReference>
<feature type="region of interest" description="Disordered" evidence="5">
    <location>
        <begin position="1128"/>
        <end position="1153"/>
    </location>
</feature>
<evidence type="ECO:0000256" key="1">
    <source>
        <dbReference type="ARBA" id="ARBA00004123"/>
    </source>
</evidence>
<evidence type="ECO:0000259" key="6">
    <source>
        <dbReference type="SMART" id="SM00761"/>
    </source>
</evidence>
<dbReference type="Proteomes" id="UP000015103">
    <property type="component" value="Unassembled WGS sequence"/>
</dbReference>
<dbReference type="Pfam" id="PF02671">
    <property type="entry name" value="PAH"/>
    <property type="match status" value="3"/>
</dbReference>
<feature type="compositionally biased region" description="Polar residues" evidence="5">
    <location>
        <begin position="903"/>
        <end position="925"/>
    </location>
</feature>
<dbReference type="InterPro" id="IPR013194">
    <property type="entry name" value="HDAC_interact_dom"/>
</dbReference>
<dbReference type="InterPro" id="IPR003822">
    <property type="entry name" value="PAH"/>
</dbReference>
<dbReference type="GO" id="GO:0070822">
    <property type="term" value="C:Sin3-type complex"/>
    <property type="evidence" value="ECO:0007669"/>
    <property type="project" value="TreeGrafter"/>
</dbReference>
<dbReference type="Pfam" id="PF08295">
    <property type="entry name" value="Sin3_corepress"/>
    <property type="match status" value="1"/>
</dbReference>